<keyword evidence="6" id="KW-0720">Serine protease</keyword>
<evidence type="ECO:0000256" key="2">
    <source>
        <dbReference type="ARBA" id="ARBA00009045"/>
    </source>
</evidence>
<dbReference type="Proteomes" id="UP000011750">
    <property type="component" value="Chromosome A02"/>
</dbReference>
<name>M4EHX4_BRACM</name>
<feature type="transmembrane region" description="Helical" evidence="6">
    <location>
        <begin position="201"/>
        <end position="224"/>
    </location>
</feature>
<gene>
    <name evidence="9" type="ORF">BRAA07T29652Z</name>
</gene>
<dbReference type="InterPro" id="IPR002610">
    <property type="entry name" value="Peptidase_S54_rhomboid-like"/>
</dbReference>
<feature type="compositionally biased region" description="Basic and acidic residues" evidence="7">
    <location>
        <begin position="1"/>
        <end position="10"/>
    </location>
</feature>
<evidence type="ECO:0000256" key="7">
    <source>
        <dbReference type="SAM" id="MobiDB-lite"/>
    </source>
</evidence>
<evidence type="ECO:0000313" key="10">
    <source>
        <dbReference type="EnsemblPlants" id="Bra028389.1-P"/>
    </source>
</evidence>
<feature type="transmembrane region" description="Helical" evidence="6">
    <location>
        <begin position="304"/>
        <end position="326"/>
    </location>
</feature>
<dbReference type="InParanoid" id="M4EHX4"/>
<comment type="function">
    <text evidence="6">Serine protease involved in intramembrane proteolysis.</text>
</comment>
<dbReference type="GO" id="GO:0016020">
    <property type="term" value="C:membrane"/>
    <property type="evidence" value="ECO:0007669"/>
    <property type="project" value="UniProtKB-SubCell"/>
</dbReference>
<dbReference type="OMA" id="TSLWSCN"/>
<protein>
    <recommendedName>
        <fullName evidence="6">RHOMBOID-like protein</fullName>
        <ecNumber evidence="6">3.4.21.105</ecNumber>
    </recommendedName>
</protein>
<organism evidence="10 11">
    <name type="scientific">Brassica campestris</name>
    <name type="common">Field mustard</name>
    <dbReference type="NCBI Taxonomy" id="3711"/>
    <lineage>
        <taxon>Eukaryota</taxon>
        <taxon>Viridiplantae</taxon>
        <taxon>Streptophyta</taxon>
        <taxon>Embryophyta</taxon>
        <taxon>Tracheophyta</taxon>
        <taxon>Spermatophyta</taxon>
        <taxon>Magnoliopsida</taxon>
        <taxon>eudicotyledons</taxon>
        <taxon>Gunneridae</taxon>
        <taxon>Pentapetalae</taxon>
        <taxon>rosids</taxon>
        <taxon>malvids</taxon>
        <taxon>Brassicales</taxon>
        <taxon>Brassicaceae</taxon>
        <taxon>Brassiceae</taxon>
        <taxon>Brassica</taxon>
    </lineage>
</organism>
<proteinExistence type="inferred from homology"/>
<evidence type="ECO:0000313" key="11">
    <source>
        <dbReference type="Proteomes" id="UP000011750"/>
    </source>
</evidence>
<keyword evidence="6" id="KW-0645">Protease</keyword>
<accession>A0A3P6BSD6</accession>
<comment type="similarity">
    <text evidence="2 6">Belongs to the peptidase S54 family.</text>
</comment>
<dbReference type="SUPFAM" id="SSF144091">
    <property type="entry name" value="Rhomboid-like"/>
    <property type="match status" value="1"/>
</dbReference>
<feature type="region of interest" description="Disordered" evidence="7">
    <location>
        <begin position="1"/>
        <end position="30"/>
    </location>
</feature>
<dbReference type="EMBL" id="LR031574">
    <property type="protein sequence ID" value="VDC98688.1"/>
    <property type="molecule type" value="Genomic_DNA"/>
</dbReference>
<dbReference type="PANTHER" id="PTHR22936">
    <property type="entry name" value="RHOMBOID-RELATED"/>
    <property type="match status" value="1"/>
</dbReference>
<evidence type="ECO:0000256" key="3">
    <source>
        <dbReference type="ARBA" id="ARBA00022692"/>
    </source>
</evidence>
<dbReference type="InterPro" id="IPR022764">
    <property type="entry name" value="Peptidase_S54_rhomboid_dom"/>
</dbReference>
<dbReference type="STRING" id="51351.M4EHX4"/>
<evidence type="ECO:0000256" key="4">
    <source>
        <dbReference type="ARBA" id="ARBA00022989"/>
    </source>
</evidence>
<feature type="domain" description="Peptidase S54 rhomboid" evidence="8">
    <location>
        <begin position="137"/>
        <end position="273"/>
    </location>
</feature>
<feature type="transmembrane region" description="Helical" evidence="6">
    <location>
        <begin position="174"/>
        <end position="195"/>
    </location>
</feature>
<accession>M4EHX4</accession>
<keyword evidence="4 6" id="KW-1133">Transmembrane helix</keyword>
<keyword evidence="3 6" id="KW-0812">Transmembrane</keyword>
<dbReference type="EnsemblPlants" id="Bra028389.1">
    <property type="protein sequence ID" value="Bra028389.1-P"/>
    <property type="gene ID" value="Bra028389"/>
</dbReference>
<dbReference type="AlphaFoldDB" id="M4EHX4"/>
<dbReference type="InterPro" id="IPR035952">
    <property type="entry name" value="Rhomboid-like_sf"/>
</dbReference>
<feature type="transmembrane region" description="Helical" evidence="6">
    <location>
        <begin position="256"/>
        <end position="274"/>
    </location>
</feature>
<evidence type="ECO:0000256" key="5">
    <source>
        <dbReference type="ARBA" id="ARBA00023136"/>
    </source>
</evidence>
<keyword evidence="6" id="KW-0378">Hydrolase</keyword>
<keyword evidence="11" id="KW-1185">Reference proteome</keyword>
<dbReference type="Gene3D" id="1.20.1540.10">
    <property type="entry name" value="Rhomboid-like"/>
    <property type="match status" value="1"/>
</dbReference>
<evidence type="ECO:0000259" key="8">
    <source>
        <dbReference type="Pfam" id="PF01694"/>
    </source>
</evidence>
<dbReference type="PANTHER" id="PTHR22936:SF77">
    <property type="entry name" value="RHOMBOID-LIKE PROTEIN 1"/>
    <property type="match status" value="1"/>
</dbReference>
<comment type="catalytic activity">
    <reaction evidence="6">
        <text>Cleaves type-1 transmembrane domains using a catalytic dyad composed of serine and histidine that are contributed by different transmembrane domains.</text>
        <dbReference type="EC" id="3.4.21.105"/>
    </reaction>
</comment>
<feature type="transmembrane region" description="Helical" evidence="6">
    <location>
        <begin position="146"/>
        <end position="167"/>
    </location>
</feature>
<dbReference type="FunCoup" id="M4EHX4">
    <property type="interactions" value="160"/>
</dbReference>
<comment type="subcellular location">
    <subcellularLocation>
        <location evidence="1 6">Membrane</location>
        <topology evidence="1 6">Multi-pass membrane protein</topology>
    </subcellularLocation>
</comment>
<dbReference type="eggNOG" id="KOG2289">
    <property type="taxonomic scope" value="Eukaryota"/>
</dbReference>
<feature type="transmembrane region" description="Helical" evidence="6">
    <location>
        <begin position="231"/>
        <end position="250"/>
    </location>
</feature>
<feature type="transmembrane region" description="Helical" evidence="6">
    <location>
        <begin position="44"/>
        <end position="66"/>
    </location>
</feature>
<reference evidence="9" key="3">
    <citation type="submission" date="2018-11" db="EMBL/GenBank/DDBJ databases">
        <authorList>
            <consortium name="Genoscope - CEA"/>
            <person name="William W."/>
        </authorList>
    </citation>
    <scope>NUCLEOTIDE SEQUENCE</scope>
</reference>
<reference evidence="11" key="1">
    <citation type="journal article" date="2011" name="Nat. Genet.">
        <title>The genome of the mesopolyploid crop species Brassica rapa.</title>
        <authorList>
            <consortium name="Brassica rapa Genome Sequencing Project Consortium"/>
            <person name="Wang X."/>
            <person name="Wang H."/>
            <person name="Wang J."/>
            <person name="Sun R."/>
            <person name="Wu J."/>
            <person name="Liu S."/>
            <person name="Bai Y."/>
            <person name="Mun J.H."/>
            <person name="Bancroft I."/>
            <person name="Cheng F."/>
            <person name="Huang S."/>
            <person name="Li X."/>
            <person name="Hua W."/>
            <person name="Wang J."/>
            <person name="Wang X."/>
            <person name="Freeling M."/>
            <person name="Pires J.C."/>
            <person name="Paterson A.H."/>
            <person name="Chalhoub B."/>
            <person name="Wang B."/>
            <person name="Hayward A."/>
            <person name="Sharpe A.G."/>
            <person name="Park B.S."/>
            <person name="Weisshaar B."/>
            <person name="Liu B."/>
            <person name="Li B."/>
            <person name="Liu B."/>
            <person name="Tong C."/>
            <person name="Song C."/>
            <person name="Duran C."/>
            <person name="Peng C."/>
            <person name="Geng C."/>
            <person name="Koh C."/>
            <person name="Lin C."/>
            <person name="Edwards D."/>
            <person name="Mu D."/>
            <person name="Shen D."/>
            <person name="Soumpourou E."/>
            <person name="Li F."/>
            <person name="Fraser F."/>
            <person name="Conant G."/>
            <person name="Lassalle G."/>
            <person name="King G.J."/>
            <person name="Bonnema G."/>
            <person name="Tang H."/>
            <person name="Wang H."/>
            <person name="Belcram H."/>
            <person name="Zhou H."/>
            <person name="Hirakawa H."/>
            <person name="Abe H."/>
            <person name="Guo H."/>
            <person name="Wang H."/>
            <person name="Jin H."/>
            <person name="Parkin I.A."/>
            <person name="Batley J."/>
            <person name="Kim J.S."/>
            <person name="Just J."/>
            <person name="Li J."/>
            <person name="Xu J."/>
            <person name="Deng J."/>
            <person name="Kim J.A."/>
            <person name="Li J."/>
            <person name="Yu J."/>
            <person name="Meng J."/>
            <person name="Wang J."/>
            <person name="Min J."/>
            <person name="Poulain J."/>
            <person name="Wang J."/>
            <person name="Hatakeyama K."/>
            <person name="Wu K."/>
            <person name="Wang L."/>
            <person name="Fang L."/>
            <person name="Trick M."/>
            <person name="Links M.G."/>
            <person name="Zhao M."/>
            <person name="Jin M."/>
            <person name="Ramchiary N."/>
            <person name="Drou N."/>
            <person name="Berkman P.J."/>
            <person name="Cai Q."/>
            <person name="Huang Q."/>
            <person name="Li R."/>
            <person name="Tabata S."/>
            <person name="Cheng S."/>
            <person name="Zhang S."/>
            <person name="Zhang S."/>
            <person name="Huang S."/>
            <person name="Sato S."/>
            <person name="Sun S."/>
            <person name="Kwon S.J."/>
            <person name="Choi S.R."/>
            <person name="Lee T.H."/>
            <person name="Fan W."/>
            <person name="Zhao X."/>
            <person name="Tan X."/>
            <person name="Xu X."/>
            <person name="Wang Y."/>
            <person name="Qiu Y."/>
            <person name="Yin Y."/>
            <person name="Li Y."/>
            <person name="Du Y."/>
            <person name="Liao Y."/>
            <person name="Lim Y."/>
            <person name="Narusaka Y."/>
            <person name="Wang Y."/>
            <person name="Wang Z."/>
            <person name="Li Z."/>
            <person name="Wang Z."/>
            <person name="Xiong Z."/>
            <person name="Zhang Z."/>
        </authorList>
    </citation>
    <scope>NUCLEOTIDE SEQUENCE [LARGE SCALE GENOMIC DNA]</scope>
    <source>
        <strain evidence="11">cv. Chiifu-401-42</strain>
    </source>
</reference>
<evidence type="ECO:0000256" key="1">
    <source>
        <dbReference type="ARBA" id="ARBA00004141"/>
    </source>
</evidence>
<dbReference type="HOGENOM" id="CLU_011531_0_0_1"/>
<sequence length="399" mass="44405">MSREGLEIKVVDPPPPVSNVSAARSSPGGRQRASFAEFRPFKLWFPWLVPAIVAANIVLFAVSMFINDCPKNSQKCSARFLGRFAFQPMKENPLLGPSSSTWVSLKLSTFWLLTLRGSDLVLEKMGALEVTMVVDKHQVWRLFTCIWLHAGVFHVLANMLSLIFIGIRLEQEFGFVRIGLLYMISGFGGSLLSSLFNREGISVGASGALFGLLGAMLSELLTNWTIYANKFAALLTLIFIIAINLAVGILPHVDNFAHLGGFTSGFLLGFVFLIRPQYGYFNQRNNPRGYAAPSAKSKHKPYQYVLWITSLLLLIAGYTVGLIVLLRGTDLNKHCPWCHYLSCMPTSLWNCKSQNMYCKSSQIGKQMNLTCIANGRTEMYTLGNENQSQIQQMCSQLCS</sequence>
<dbReference type="Pfam" id="PF01694">
    <property type="entry name" value="Rhomboid"/>
    <property type="match status" value="1"/>
</dbReference>
<reference evidence="11" key="2">
    <citation type="journal article" date="2018" name="Hortic Res">
        <title>Improved Brassica rapa reference genome by single-molecule sequencing and chromosome conformation capture technologies.</title>
        <authorList>
            <person name="Zhang L."/>
            <person name="Cai X."/>
            <person name="Wu J."/>
            <person name="Liu M."/>
            <person name="Grob S."/>
            <person name="Cheng F."/>
            <person name="Liang J."/>
            <person name="Cai C."/>
            <person name="Liu Z."/>
            <person name="Liu B."/>
            <person name="Wang F."/>
            <person name="Li S."/>
            <person name="Liu F."/>
            <person name="Li X."/>
            <person name="Cheng L."/>
            <person name="Yang W."/>
            <person name="Li M.H."/>
            <person name="Grossniklaus U."/>
            <person name="Zheng H."/>
            <person name="Wang X."/>
        </authorList>
    </citation>
    <scope>NUCLEOTIDE SEQUENCE [LARGE SCALE GENOMIC DNA]</scope>
    <source>
        <strain evidence="11">cv. Chiifu-401-42</strain>
    </source>
</reference>
<dbReference type="Gramene" id="Bra028389.1">
    <property type="protein sequence ID" value="Bra028389.1-P"/>
    <property type="gene ID" value="Bra028389"/>
</dbReference>
<feature type="compositionally biased region" description="Low complexity" evidence="7">
    <location>
        <begin position="18"/>
        <end position="27"/>
    </location>
</feature>
<reference evidence="10" key="4">
    <citation type="submission" date="2023-03" db="UniProtKB">
        <authorList>
            <consortium name="EnsemblPlants"/>
        </authorList>
    </citation>
    <scope>IDENTIFICATION</scope>
    <source>
        <strain evidence="10">cv. Chiifu-401-42</strain>
    </source>
</reference>
<dbReference type="GO" id="GO:0006508">
    <property type="term" value="P:proteolysis"/>
    <property type="evidence" value="ECO:0007669"/>
    <property type="project" value="UniProtKB-KW"/>
</dbReference>
<keyword evidence="5 6" id="KW-0472">Membrane</keyword>
<evidence type="ECO:0000313" key="9">
    <source>
        <dbReference type="EMBL" id="VDC98688.1"/>
    </source>
</evidence>
<dbReference type="EC" id="3.4.21.105" evidence="6"/>
<evidence type="ECO:0000256" key="6">
    <source>
        <dbReference type="RuleBase" id="RU362115"/>
    </source>
</evidence>
<dbReference type="GO" id="GO:0004252">
    <property type="term" value="F:serine-type endopeptidase activity"/>
    <property type="evidence" value="ECO:0007669"/>
    <property type="project" value="InterPro"/>
</dbReference>